<gene>
    <name evidence="2" type="ORF">RAE19_07900</name>
</gene>
<dbReference type="InterPro" id="IPR036397">
    <property type="entry name" value="RNaseH_sf"/>
</dbReference>
<dbReference type="SUPFAM" id="SSF53098">
    <property type="entry name" value="Ribonuclease H-like"/>
    <property type="match status" value="1"/>
</dbReference>
<dbReference type="InterPro" id="IPR012337">
    <property type="entry name" value="RNaseH-like_sf"/>
</dbReference>
<dbReference type="Proteomes" id="UP001321700">
    <property type="component" value="Unassembled WGS sequence"/>
</dbReference>
<protein>
    <submittedName>
        <fullName evidence="2">DDE-type integrase/transposase/recombinase</fullName>
    </submittedName>
</protein>
<proteinExistence type="predicted"/>
<evidence type="ECO:0000259" key="1">
    <source>
        <dbReference type="PROSITE" id="PS50994"/>
    </source>
</evidence>
<dbReference type="EMBL" id="JAVBIK010000001">
    <property type="protein sequence ID" value="MDT7518629.1"/>
    <property type="molecule type" value="Genomic_DNA"/>
</dbReference>
<organism evidence="2 3">
    <name type="scientific">Rhodoferax potami</name>
    <dbReference type="NCBI Taxonomy" id="3068338"/>
    <lineage>
        <taxon>Bacteria</taxon>
        <taxon>Pseudomonadati</taxon>
        <taxon>Pseudomonadota</taxon>
        <taxon>Betaproteobacteria</taxon>
        <taxon>Burkholderiales</taxon>
        <taxon>Comamonadaceae</taxon>
        <taxon>Rhodoferax</taxon>
    </lineage>
</organism>
<feature type="domain" description="Integrase catalytic" evidence="1">
    <location>
        <begin position="509"/>
        <end position="701"/>
    </location>
</feature>
<name>A0ABU3KLH8_9BURK</name>
<comment type="caution">
    <text evidence="2">The sequence shown here is derived from an EMBL/GenBank/DDBJ whole genome shotgun (WGS) entry which is preliminary data.</text>
</comment>
<dbReference type="SUPFAM" id="SSF50610">
    <property type="entry name" value="mu transposase, C-terminal domain"/>
    <property type="match status" value="1"/>
</dbReference>
<dbReference type="RefSeq" id="WP_313874374.1">
    <property type="nucleotide sequence ID" value="NZ_JAVBIK010000001.1"/>
</dbReference>
<dbReference type="InterPro" id="IPR009004">
    <property type="entry name" value="Transposase_Mu_C"/>
</dbReference>
<dbReference type="InterPro" id="IPR015378">
    <property type="entry name" value="Transposase-like_Mu_C"/>
</dbReference>
<accession>A0ABU3KLH8</accession>
<sequence>MLNESELAELCRERKLSDFAIATIRRVRESPPSRIVRSGTHNIVTHYASRKMGCVIKAEAARTELAAIYHWDHDKTTYEFYDQPPAIKKIHLRDNGKTTSHLYTPDFFVLADDFIGWVECKAEDWLKNQLDRPSPHYVRDSEGRWRCPSAERYAQSVGLGFAVRSSAESDPITIQNIADLSDYYREDCPIPSKAELARVREFMGSGGWCWLRDLLANEQGLSADTIFKMIADEELHVVMQSFPLMKEPHRVRVYATRALMDSSELWLPAMLAKPDTEIHQVQPVPGEALLWDGGACEVVNVGDTEIFLRMSGGALQNLPLTDFERMVRGGVIVGTRTMVNPRAVAAAEVMRLASAEDIKSAMHRYYCIHPQLCPPNETHTCCKRAVRKWKAMARKGCIEYGNEFVGLIPTVRKRGNRNRKLSGPTLAVMHRFIEDEVMTASAPSLFVCWALVCNACNKDGLTAPSYKTFLAEIKLLKSPEEVKKAREGEKAGYDLELPFISLDRETPKHGTRPFEIGHIDHTVLDLQFVTEGTSTPMGKACLTVMIDAFTRKILAWVITFDPPSKRSCMLVIRDCVRRHGRIPTTIVVDQGAEFKGTYFEQLLAYMGAHKRMRPASHPRFGSIIERFFGLQNTAFIHALCGNNKALQSPRRMSKTHDPRELAVWNLRAFREAFEGFLTEYYHAVEHPALGISPAKAMEIGLLQSGARAHTLTAYDRNFLIATMPTTDKGTSKVQRDGSFKANRVDYFADSLVEYVDQNLPVRYDPFDLSRAFVMGRSGWIEARSLHTHELAGRTEKEVEVISQEINAINARTGIREKERALALGAYLQTVRGREAALRLEMQQARDREMRAVDEGVGLLGTAPAYTGDTLAIEQQSVQSLATAESTFSHIAQETYEDF</sequence>
<evidence type="ECO:0000313" key="2">
    <source>
        <dbReference type="EMBL" id="MDT7518629.1"/>
    </source>
</evidence>
<reference evidence="2 3" key="1">
    <citation type="submission" date="2023-08" db="EMBL/GenBank/DDBJ databases">
        <title>Rhodoferax potami sp. nov. and Rhodoferax mekongensis sp. nov., isolated from the Mekong River in Thailand.</title>
        <authorList>
            <person name="Kitikhun S."/>
            <person name="Charoenyingcharoen P."/>
            <person name="Siriarchawattana P."/>
            <person name="Likhitrattanapisal S."/>
            <person name="Nilsakha T."/>
            <person name="Chanpet A."/>
            <person name="Rattanawaree P."/>
            <person name="Ingsriswang S."/>
        </authorList>
    </citation>
    <scope>NUCLEOTIDE SEQUENCE [LARGE SCALE GENOMIC DNA]</scope>
    <source>
        <strain evidence="2 3">TBRC 17660</strain>
    </source>
</reference>
<evidence type="ECO:0000313" key="3">
    <source>
        <dbReference type="Proteomes" id="UP001321700"/>
    </source>
</evidence>
<keyword evidence="3" id="KW-1185">Reference proteome</keyword>
<dbReference type="Gene3D" id="3.30.420.10">
    <property type="entry name" value="Ribonuclease H-like superfamily/Ribonuclease H"/>
    <property type="match status" value="1"/>
</dbReference>
<dbReference type="Pfam" id="PF00665">
    <property type="entry name" value="rve"/>
    <property type="match status" value="1"/>
</dbReference>
<dbReference type="InterPro" id="IPR001584">
    <property type="entry name" value="Integrase_cat-core"/>
</dbReference>
<dbReference type="PROSITE" id="PS50994">
    <property type="entry name" value="INTEGRASE"/>
    <property type="match status" value="1"/>
</dbReference>
<dbReference type="Pfam" id="PF09299">
    <property type="entry name" value="Mu-transpos_C"/>
    <property type="match status" value="1"/>
</dbReference>